<feature type="domain" description="Type IV pilin Tt1218-like" evidence="1">
    <location>
        <begin position="29"/>
        <end position="96"/>
    </location>
</feature>
<dbReference type="Pfam" id="PF07963">
    <property type="entry name" value="N_methyl"/>
    <property type="match status" value="1"/>
</dbReference>
<evidence type="ECO:0000313" key="3">
    <source>
        <dbReference type="Proteomes" id="UP000294395"/>
    </source>
</evidence>
<organism evidence="2 3">
    <name type="scientific">Acinetobacter haemolyticus</name>
    <dbReference type="NCBI Taxonomy" id="29430"/>
    <lineage>
        <taxon>Bacteria</taxon>
        <taxon>Pseudomonadati</taxon>
        <taxon>Pseudomonadota</taxon>
        <taxon>Gammaproteobacteria</taxon>
        <taxon>Moraxellales</taxon>
        <taxon>Moraxellaceae</taxon>
        <taxon>Acinetobacter</taxon>
    </lineage>
</organism>
<dbReference type="Proteomes" id="UP000294395">
    <property type="component" value="Chromosome"/>
</dbReference>
<accession>A0A4V1ASC8</accession>
<dbReference type="NCBIfam" id="TIGR02523">
    <property type="entry name" value="type_IV_pilV"/>
    <property type="match status" value="1"/>
</dbReference>
<evidence type="ECO:0000259" key="1">
    <source>
        <dbReference type="Pfam" id="PF22150"/>
    </source>
</evidence>
<dbReference type="RefSeq" id="WP_134251364.1">
    <property type="nucleotide sequence ID" value="NZ_CP038009.1"/>
</dbReference>
<protein>
    <submittedName>
        <fullName evidence="2">Type IV pilus modification protein PilV</fullName>
    </submittedName>
</protein>
<dbReference type="InterPro" id="IPR054402">
    <property type="entry name" value="Tt1218-like_dom"/>
</dbReference>
<dbReference type="InterPro" id="IPR013362">
    <property type="entry name" value="Pilus_4_PilV"/>
</dbReference>
<gene>
    <name evidence="2" type="primary">pilV</name>
    <name evidence="2" type="ORF">AHTJR_01570</name>
</gene>
<dbReference type="AlphaFoldDB" id="A0A4V1ASC8"/>
<sequence>MQSKQNGVGMVEVLVALILLAVAVLGFVGLQIRAVAASHEAGRNVQAMNIARDLSERIRVNRDGLLHYEESDSDENCGSGASGVFCTSEEMANYDFNEVNKNANALGMQIAINDCQGTAALSRKCIYVAWEGTTPTNGVGSPNCTNGVAYVPEAKCIIVEVYNYD</sequence>
<reference evidence="2 3" key="1">
    <citation type="submission" date="2019-03" db="EMBL/GenBank/DDBJ databases">
        <title>Complete genome sequence of two outbreak-associated Acinetobacter haemolyticus strains.</title>
        <authorList>
            <person name="Bai L."/>
            <person name="Zhang S.-C."/>
            <person name="Deng Y."/>
            <person name="Song C.-C."/>
            <person name="Kang G.-B."/>
            <person name="Dong Y."/>
            <person name="Wang Y."/>
            <person name="Gao F."/>
            <person name="Huang H."/>
        </authorList>
    </citation>
    <scope>NUCLEOTIDE SEQUENCE [LARGE SCALE GENOMIC DNA]</scope>
    <source>
        <strain evidence="2 3">TJR01</strain>
    </source>
</reference>
<evidence type="ECO:0000313" key="2">
    <source>
        <dbReference type="EMBL" id="QBQ15049.1"/>
    </source>
</evidence>
<dbReference type="InterPro" id="IPR012902">
    <property type="entry name" value="N_methyl_site"/>
</dbReference>
<dbReference type="EMBL" id="CP038009">
    <property type="protein sequence ID" value="QBQ15049.1"/>
    <property type="molecule type" value="Genomic_DNA"/>
</dbReference>
<dbReference type="Pfam" id="PF22150">
    <property type="entry name" value="Tt1218-like"/>
    <property type="match status" value="1"/>
</dbReference>
<proteinExistence type="predicted"/>
<name>A0A4V1ASC8_ACIHA</name>